<feature type="coiled-coil region" evidence="1">
    <location>
        <begin position="15"/>
        <end position="42"/>
    </location>
</feature>
<reference evidence="2" key="1">
    <citation type="submission" date="2021-10" db="EMBL/GenBank/DDBJ databases">
        <title>Melipona bicolor Genome sequencing and assembly.</title>
        <authorList>
            <person name="Araujo N.S."/>
            <person name="Arias M.C."/>
        </authorList>
    </citation>
    <scope>NUCLEOTIDE SEQUENCE</scope>
    <source>
        <strain evidence="2">USP_2M_L1-L4_2017</strain>
        <tissue evidence="2">Whole body</tissue>
    </source>
</reference>
<dbReference type="AlphaFoldDB" id="A0AA40FEP7"/>
<comment type="caution">
    <text evidence="2">The sequence shown here is derived from an EMBL/GenBank/DDBJ whole genome shotgun (WGS) entry which is preliminary data.</text>
</comment>
<name>A0AA40FEP7_9HYME</name>
<organism evidence="2 3">
    <name type="scientific">Melipona bicolor</name>
    <dbReference type="NCBI Taxonomy" id="60889"/>
    <lineage>
        <taxon>Eukaryota</taxon>
        <taxon>Metazoa</taxon>
        <taxon>Ecdysozoa</taxon>
        <taxon>Arthropoda</taxon>
        <taxon>Hexapoda</taxon>
        <taxon>Insecta</taxon>
        <taxon>Pterygota</taxon>
        <taxon>Neoptera</taxon>
        <taxon>Endopterygota</taxon>
        <taxon>Hymenoptera</taxon>
        <taxon>Apocrita</taxon>
        <taxon>Aculeata</taxon>
        <taxon>Apoidea</taxon>
        <taxon>Anthophila</taxon>
        <taxon>Apidae</taxon>
        <taxon>Melipona</taxon>
    </lineage>
</organism>
<evidence type="ECO:0000313" key="3">
    <source>
        <dbReference type="Proteomes" id="UP001177670"/>
    </source>
</evidence>
<protein>
    <submittedName>
        <fullName evidence="2">Uncharacterized protein</fullName>
    </submittedName>
</protein>
<proteinExistence type="predicted"/>
<keyword evidence="1" id="KW-0175">Coiled coil</keyword>
<accession>A0AA40FEP7</accession>
<evidence type="ECO:0000313" key="2">
    <source>
        <dbReference type="EMBL" id="KAK1117650.1"/>
    </source>
</evidence>
<sequence length="111" mass="12848">MATSQSLYKADHSHLESIMADNQQLKDNLAAIQHQLAQLTYKIATMETNFSHQRSFQRRSRSCDRRSPARQYTPTEGLCCYHFNFGARAYKCQKPCNWSPTTTETAQQKEN</sequence>
<dbReference type="EMBL" id="JAHYIQ010000049">
    <property type="protein sequence ID" value="KAK1117650.1"/>
    <property type="molecule type" value="Genomic_DNA"/>
</dbReference>
<evidence type="ECO:0000256" key="1">
    <source>
        <dbReference type="SAM" id="Coils"/>
    </source>
</evidence>
<gene>
    <name evidence="2" type="ORF">K0M31_015820</name>
</gene>
<dbReference type="Proteomes" id="UP001177670">
    <property type="component" value="Unassembled WGS sequence"/>
</dbReference>
<keyword evidence="3" id="KW-1185">Reference proteome</keyword>